<name>A0A8R1WRY0_BOMMO</name>
<dbReference type="Pfam" id="PF14469">
    <property type="entry name" value="AKAP28"/>
    <property type="match status" value="1"/>
</dbReference>
<accession>A0A8R1WRY0</accession>
<keyword evidence="2" id="KW-1185">Reference proteome</keyword>
<organism evidence="1 2">
    <name type="scientific">Bombyx mori</name>
    <name type="common">Silk moth</name>
    <dbReference type="NCBI Taxonomy" id="7091"/>
    <lineage>
        <taxon>Eukaryota</taxon>
        <taxon>Metazoa</taxon>
        <taxon>Ecdysozoa</taxon>
        <taxon>Arthropoda</taxon>
        <taxon>Hexapoda</taxon>
        <taxon>Insecta</taxon>
        <taxon>Pterygota</taxon>
        <taxon>Neoptera</taxon>
        <taxon>Endopterygota</taxon>
        <taxon>Lepidoptera</taxon>
        <taxon>Glossata</taxon>
        <taxon>Ditrysia</taxon>
        <taxon>Bombycoidea</taxon>
        <taxon>Bombycidae</taxon>
        <taxon>Bombycinae</taxon>
        <taxon>Bombyx</taxon>
    </lineage>
</organism>
<dbReference type="OMA" id="YYFEAVF"/>
<dbReference type="InterPro" id="IPR053084">
    <property type="entry name" value="AKAP"/>
</dbReference>
<dbReference type="InterPro" id="IPR025663">
    <property type="entry name" value="AKAP_28"/>
</dbReference>
<sequence>MNLPEIKAYEEQAIDTVVSVINRATEKIGTRLNLFQLALSRKNLASHVKVSLGSIGTPLPITSERFIGKTIERVWKLTDAFMYTLKYLGGSQDECSQFYYFEAIFSQPCTAYPIPQATVSVFFRIEDKHIEPLEIRGVPRMWFRIEGQQVDHDVQFVALTADWILAVLQMKMKLFQRIEKIQLF</sequence>
<dbReference type="KEGG" id="bmor:101740475"/>
<dbReference type="GO" id="GO:0034237">
    <property type="term" value="F:protein kinase A regulatory subunit binding"/>
    <property type="evidence" value="ECO:0007669"/>
    <property type="project" value="TreeGrafter"/>
</dbReference>
<proteinExistence type="predicted"/>
<dbReference type="AlphaFoldDB" id="A0A8R1WRY0"/>
<evidence type="ECO:0000313" key="1">
    <source>
        <dbReference type="EnsemblMetazoa" id="XP_004933458.1"/>
    </source>
</evidence>
<gene>
    <name evidence="1" type="primary">101740475</name>
</gene>
<dbReference type="EnsemblMetazoa" id="XM_004933401.3">
    <property type="protein sequence ID" value="XP_004933458.1"/>
    <property type="gene ID" value="LOC101740475"/>
</dbReference>
<dbReference type="OrthoDB" id="2148342at2759"/>
<dbReference type="Proteomes" id="UP000005204">
    <property type="component" value="Unassembled WGS sequence"/>
</dbReference>
<protein>
    <submittedName>
        <fullName evidence="1">Uncharacterized protein</fullName>
    </submittedName>
</protein>
<evidence type="ECO:0000313" key="2">
    <source>
        <dbReference type="Proteomes" id="UP000005204"/>
    </source>
</evidence>
<reference evidence="2" key="1">
    <citation type="journal article" date="2008" name="Insect Biochem. Mol. Biol.">
        <title>The genome of a lepidopteran model insect, the silkworm Bombyx mori.</title>
        <authorList>
            <consortium name="International Silkworm Genome Consortium"/>
        </authorList>
    </citation>
    <scope>NUCLEOTIDE SEQUENCE [LARGE SCALE GENOMIC DNA]</scope>
    <source>
        <strain evidence="2">p50T</strain>
    </source>
</reference>
<dbReference type="PANTHER" id="PTHR35075:SF1">
    <property type="entry name" value="A-KINASE ANCHOR PROTEIN 14"/>
    <property type="match status" value="1"/>
</dbReference>
<dbReference type="PANTHER" id="PTHR35075">
    <property type="entry name" value="A-KINASE ANCHOR PROTEIN 14"/>
    <property type="match status" value="1"/>
</dbReference>
<reference evidence="1" key="2">
    <citation type="submission" date="2022-06" db="UniProtKB">
        <authorList>
            <consortium name="EnsemblMetazoa"/>
        </authorList>
    </citation>
    <scope>IDENTIFICATION</scope>
    <source>
        <strain evidence="1">p50T (Dazao)</strain>
    </source>
</reference>
<dbReference type="GO" id="GO:0005952">
    <property type="term" value="C:cAMP-dependent protein kinase complex"/>
    <property type="evidence" value="ECO:0007669"/>
    <property type="project" value="TreeGrafter"/>
</dbReference>